<dbReference type="Proteomes" id="UP000008021">
    <property type="component" value="Chromosome 12"/>
</dbReference>
<accession>A0A0E0FDU4</accession>
<dbReference type="Pfam" id="PF24758">
    <property type="entry name" value="LRR_At5g56370"/>
    <property type="match status" value="1"/>
</dbReference>
<keyword evidence="3" id="KW-1185">Reference proteome</keyword>
<sequence length="329" mass="37239">MGRVFCLRVETTRWSLDHLVRWCAELQRGGARLLMLANLAIPEHPELPQAILDCGASLLGLYVFFFTVEAYHIAALVELRALGLYGCIEGHGMIDRVLHPESPIRKLAIHGGMGRTFAVAGATRLRSLVLFDNQVGTVAVDGAARFRNLYMCDTKPSRISIGAAPRLRRILCLDIFNTVLIGMTEPPPQIRSVRHLGLRVNYTEMDIRLPRLMEQILKSFPRRCDEVTQAEGLLQWNDAHYDGNNFFDGLESFNYHLRWIYLEDFRGGKCEVALMKAMLDKASVLRQLMIQYSTSSVPQLTLNQLDLSLRNFKLHTPNGVPMLPEVAYD</sequence>
<feature type="domain" description="F-box/LRR-repeat protein 15/At3g58940/PEG3-like LRR" evidence="1">
    <location>
        <begin position="20"/>
        <end position="221"/>
    </location>
</feature>
<dbReference type="Gramene" id="OMERI12G12620.1">
    <property type="protein sequence ID" value="OMERI12G12620.1"/>
    <property type="gene ID" value="OMERI12G12620"/>
</dbReference>
<dbReference type="InterPro" id="IPR055411">
    <property type="entry name" value="LRR_FXL15/At3g58940/PEG3-like"/>
</dbReference>
<name>A0A0E0FDU4_9ORYZ</name>
<dbReference type="STRING" id="40149.A0A0E0FDU4"/>
<dbReference type="AlphaFoldDB" id="A0A0E0FDU4"/>
<reference evidence="2" key="2">
    <citation type="submission" date="2018-05" db="EMBL/GenBank/DDBJ databases">
        <title>OmerRS3 (Oryza meridionalis Reference Sequence Version 3).</title>
        <authorList>
            <person name="Zhang J."/>
            <person name="Kudrna D."/>
            <person name="Lee S."/>
            <person name="Talag J."/>
            <person name="Welchert J."/>
            <person name="Wing R.A."/>
        </authorList>
    </citation>
    <scope>NUCLEOTIDE SEQUENCE [LARGE SCALE GENOMIC DNA]</scope>
    <source>
        <strain evidence="2">cv. OR44</strain>
    </source>
</reference>
<evidence type="ECO:0000313" key="2">
    <source>
        <dbReference type="EnsemblPlants" id="OMERI12G12620.1"/>
    </source>
</evidence>
<dbReference type="HOGENOM" id="CLU_772506_0_0_1"/>
<evidence type="ECO:0000313" key="3">
    <source>
        <dbReference type="Proteomes" id="UP000008021"/>
    </source>
</evidence>
<protein>
    <recommendedName>
        <fullName evidence="1">F-box/LRR-repeat protein 15/At3g58940/PEG3-like LRR domain-containing protein</fullName>
    </recommendedName>
</protein>
<evidence type="ECO:0000259" key="1">
    <source>
        <dbReference type="Pfam" id="PF24758"/>
    </source>
</evidence>
<organism evidence="2">
    <name type="scientific">Oryza meridionalis</name>
    <dbReference type="NCBI Taxonomy" id="40149"/>
    <lineage>
        <taxon>Eukaryota</taxon>
        <taxon>Viridiplantae</taxon>
        <taxon>Streptophyta</taxon>
        <taxon>Embryophyta</taxon>
        <taxon>Tracheophyta</taxon>
        <taxon>Spermatophyta</taxon>
        <taxon>Magnoliopsida</taxon>
        <taxon>Liliopsida</taxon>
        <taxon>Poales</taxon>
        <taxon>Poaceae</taxon>
        <taxon>BOP clade</taxon>
        <taxon>Oryzoideae</taxon>
        <taxon>Oryzeae</taxon>
        <taxon>Oryzinae</taxon>
        <taxon>Oryza</taxon>
    </lineage>
</organism>
<reference evidence="2" key="1">
    <citation type="submission" date="2015-04" db="UniProtKB">
        <authorList>
            <consortium name="EnsemblPlants"/>
        </authorList>
    </citation>
    <scope>IDENTIFICATION</scope>
</reference>
<proteinExistence type="predicted"/>
<dbReference type="EnsemblPlants" id="OMERI12G12620.1">
    <property type="protein sequence ID" value="OMERI12G12620.1"/>
    <property type="gene ID" value="OMERI12G12620"/>
</dbReference>